<dbReference type="GO" id="GO:0005764">
    <property type="term" value="C:lysosome"/>
    <property type="evidence" value="ECO:0007669"/>
    <property type="project" value="TreeGrafter"/>
</dbReference>
<evidence type="ECO:0000256" key="5">
    <source>
        <dbReference type="ARBA" id="ARBA00023180"/>
    </source>
</evidence>
<comment type="caution">
    <text evidence="7">The sequence shown here is derived from an EMBL/GenBank/DDBJ whole genome shotgun (WGS) entry which is preliminary data.</text>
</comment>
<feature type="chain" id="PRO_5042198748" evidence="6">
    <location>
        <begin position="21"/>
        <end position="518"/>
    </location>
</feature>
<evidence type="ECO:0000256" key="6">
    <source>
        <dbReference type="SAM" id="SignalP"/>
    </source>
</evidence>
<sequence>MFLSSTHFLILLLLLNCVDAGRVLRKIKQRVRDLQLQEAKQRLLLRTASGHQPLRHVKEGWIQQPLNHFNRQDVSTFPQRFFVNEAFWRRPDGPVFLYIGGEGPIFEFDVLAGHHVDMAEEHGALLLALEHRFYGDSINPDGLETENLVDLSSQQALADLAVFHQHMSQSFNLSSRNTWISFGGSYSGALSAWFRGKFPHLVFGAVASSAPVKATLDFSAYNNIVGLSLMNEAVGGSEKCLAVVREAFAAVEGALVGGNISQVAVDFGCCQIPKDPDDQIELMQNLADIFMGSVQYNEEGVLMSVKEICGLMTNKSEAFEGEVEAYERLVRLAQVYRSTSDEPCLDISHEKTVKDLMDTSLHSGRRRVERQWTYQTCTEFGFYQTCEDAACPFSGMLTLQVDTQLCPLLFGISQHSLPARIAFTNTHYGGDNPHTHRVLYVNGGVDPWKELSVVHDRTEEGEEAQTVFIEDTAHCADMMNRRVTDRRSLRKAREEIENHVAGWLKTAALERKMEKRRV</sequence>
<dbReference type="PANTHER" id="PTHR11010">
    <property type="entry name" value="PROTEASE S28 PRO-X CARBOXYPEPTIDASE-RELATED"/>
    <property type="match status" value="1"/>
</dbReference>
<evidence type="ECO:0000256" key="4">
    <source>
        <dbReference type="ARBA" id="ARBA00022801"/>
    </source>
</evidence>
<name>A0AAD3RPD6_LATJO</name>
<evidence type="ECO:0000256" key="1">
    <source>
        <dbReference type="ARBA" id="ARBA00011079"/>
    </source>
</evidence>
<dbReference type="EMBL" id="BRZM01002937">
    <property type="protein sequence ID" value="GLD75405.1"/>
    <property type="molecule type" value="Genomic_DNA"/>
</dbReference>
<protein>
    <submittedName>
        <fullName evidence="7">Thymus-specific serine protease</fullName>
    </submittedName>
</protein>
<keyword evidence="8" id="KW-1185">Reference proteome</keyword>
<dbReference type="GO" id="GO:0008239">
    <property type="term" value="F:dipeptidyl-peptidase activity"/>
    <property type="evidence" value="ECO:0007669"/>
    <property type="project" value="TreeGrafter"/>
</dbReference>
<dbReference type="GO" id="GO:0070008">
    <property type="term" value="F:serine-type exopeptidase activity"/>
    <property type="evidence" value="ECO:0007669"/>
    <property type="project" value="InterPro"/>
</dbReference>
<keyword evidence="3 6" id="KW-0732">Signal</keyword>
<dbReference type="InterPro" id="IPR042269">
    <property type="entry name" value="Ser_carbopepase_S28_SKS"/>
</dbReference>
<evidence type="ECO:0000256" key="3">
    <source>
        <dbReference type="ARBA" id="ARBA00022729"/>
    </source>
</evidence>
<keyword evidence="4" id="KW-0378">Hydrolase</keyword>
<evidence type="ECO:0000313" key="8">
    <source>
        <dbReference type="Proteomes" id="UP001279410"/>
    </source>
</evidence>
<organism evidence="7 8">
    <name type="scientific">Lates japonicus</name>
    <name type="common">Japanese lates</name>
    <dbReference type="NCBI Taxonomy" id="270547"/>
    <lineage>
        <taxon>Eukaryota</taxon>
        <taxon>Metazoa</taxon>
        <taxon>Chordata</taxon>
        <taxon>Craniata</taxon>
        <taxon>Vertebrata</taxon>
        <taxon>Euteleostomi</taxon>
        <taxon>Actinopterygii</taxon>
        <taxon>Neopterygii</taxon>
        <taxon>Teleostei</taxon>
        <taxon>Neoteleostei</taxon>
        <taxon>Acanthomorphata</taxon>
        <taxon>Carangaria</taxon>
        <taxon>Carangaria incertae sedis</taxon>
        <taxon>Centropomidae</taxon>
        <taxon>Lates</taxon>
    </lineage>
</organism>
<keyword evidence="5" id="KW-0325">Glycoprotein</keyword>
<dbReference type="AlphaFoldDB" id="A0AAD3RPD6"/>
<dbReference type="Gene3D" id="3.40.50.1820">
    <property type="entry name" value="alpha/beta hydrolase"/>
    <property type="match status" value="1"/>
</dbReference>
<evidence type="ECO:0000313" key="7">
    <source>
        <dbReference type="EMBL" id="GLD75405.1"/>
    </source>
</evidence>
<dbReference type="Gene3D" id="1.20.120.980">
    <property type="entry name" value="Serine carboxypeptidase S28, SKS domain"/>
    <property type="match status" value="1"/>
</dbReference>
<dbReference type="Pfam" id="PF05577">
    <property type="entry name" value="Peptidase_S28"/>
    <property type="match status" value="1"/>
</dbReference>
<comment type="similarity">
    <text evidence="1">Belongs to the peptidase S28 family.</text>
</comment>
<dbReference type="PANTHER" id="PTHR11010:SF11">
    <property type="entry name" value="THYMUS-SPECIFIC SERINE PROTEASE"/>
    <property type="match status" value="1"/>
</dbReference>
<feature type="signal peptide" evidence="6">
    <location>
        <begin position="1"/>
        <end position="20"/>
    </location>
</feature>
<dbReference type="InterPro" id="IPR029058">
    <property type="entry name" value="AB_hydrolase_fold"/>
</dbReference>
<dbReference type="GO" id="GO:0005768">
    <property type="term" value="C:endosome"/>
    <property type="evidence" value="ECO:0007669"/>
    <property type="project" value="TreeGrafter"/>
</dbReference>
<gene>
    <name evidence="7" type="ORF">AKAME5_002673900</name>
</gene>
<proteinExistence type="inferred from homology"/>
<keyword evidence="2 7" id="KW-0645">Protease</keyword>
<evidence type="ECO:0000256" key="2">
    <source>
        <dbReference type="ARBA" id="ARBA00022670"/>
    </source>
</evidence>
<accession>A0AAD3RPD6</accession>
<dbReference type="InterPro" id="IPR008758">
    <property type="entry name" value="Peptidase_S28"/>
</dbReference>
<dbReference type="SUPFAM" id="SSF53474">
    <property type="entry name" value="alpha/beta-Hydrolases"/>
    <property type="match status" value="1"/>
</dbReference>
<reference evidence="7" key="1">
    <citation type="submission" date="2022-08" db="EMBL/GenBank/DDBJ databases">
        <title>Genome sequencing of akame (Lates japonicus).</title>
        <authorList>
            <person name="Hashiguchi Y."/>
            <person name="Takahashi H."/>
        </authorList>
    </citation>
    <scope>NUCLEOTIDE SEQUENCE</scope>
    <source>
        <strain evidence="7">Kochi</strain>
    </source>
</reference>
<dbReference type="GO" id="GO:0006508">
    <property type="term" value="P:proteolysis"/>
    <property type="evidence" value="ECO:0007669"/>
    <property type="project" value="UniProtKB-KW"/>
</dbReference>
<dbReference type="Proteomes" id="UP001279410">
    <property type="component" value="Unassembled WGS sequence"/>
</dbReference>